<gene>
    <name evidence="3" type="ORF">CTDIVETGP_1898</name>
</gene>
<keyword evidence="4" id="KW-1185">Reference proteome</keyword>
<keyword evidence="1" id="KW-0233">DNA recombination</keyword>
<evidence type="ECO:0000256" key="1">
    <source>
        <dbReference type="ARBA" id="ARBA00023172"/>
    </source>
</evidence>
<dbReference type="Gene3D" id="1.10.443.10">
    <property type="entry name" value="Intergrase catalytic core"/>
    <property type="match status" value="1"/>
</dbReference>
<accession>W6N5H2</accession>
<reference evidence="3 4" key="1">
    <citation type="journal article" date="2015" name="Genome Announc.">
        <title>Draft Genome Sequence of Clostridium tyrobutyricum Strain DIVETGP, Isolated from Cow's Milk for Grana Padano Production.</title>
        <authorList>
            <person name="Soggiu A."/>
            <person name="Piras C."/>
            <person name="Gaiarsa S."/>
            <person name="Sassera D."/>
            <person name="Roncada P."/>
            <person name="Bendixen E."/>
            <person name="Brasca M."/>
            <person name="Bonizzi L."/>
        </authorList>
    </citation>
    <scope>NUCLEOTIDE SEQUENCE [LARGE SCALE GENOMIC DNA]</scope>
    <source>
        <strain evidence="3 4">DIVETGP</strain>
    </source>
</reference>
<proteinExistence type="predicted"/>
<dbReference type="InterPro" id="IPR002104">
    <property type="entry name" value="Integrase_catalytic"/>
</dbReference>
<dbReference type="PANTHER" id="PTHR30349">
    <property type="entry name" value="PHAGE INTEGRASE-RELATED"/>
    <property type="match status" value="1"/>
</dbReference>
<feature type="domain" description="Tyr recombinase" evidence="2">
    <location>
        <begin position="1"/>
        <end position="183"/>
    </location>
</feature>
<dbReference type="InterPro" id="IPR050090">
    <property type="entry name" value="Tyrosine_recombinase_XerCD"/>
</dbReference>
<dbReference type="Pfam" id="PF00589">
    <property type="entry name" value="Phage_integrase"/>
    <property type="match status" value="1"/>
</dbReference>
<dbReference type="GO" id="GO:0006310">
    <property type="term" value="P:DNA recombination"/>
    <property type="evidence" value="ECO:0007669"/>
    <property type="project" value="UniProtKB-KW"/>
</dbReference>
<dbReference type="SUPFAM" id="SSF56349">
    <property type="entry name" value="DNA breaking-rejoining enzymes"/>
    <property type="match status" value="1"/>
</dbReference>
<dbReference type="PANTHER" id="PTHR30349:SF64">
    <property type="entry name" value="PROPHAGE INTEGRASE INTD-RELATED"/>
    <property type="match status" value="1"/>
</dbReference>
<dbReference type="InterPro" id="IPR011010">
    <property type="entry name" value="DNA_brk_join_enz"/>
</dbReference>
<name>W6N5H2_CLOTY</name>
<dbReference type="InterPro" id="IPR013762">
    <property type="entry name" value="Integrase-like_cat_sf"/>
</dbReference>
<dbReference type="Proteomes" id="UP000019482">
    <property type="component" value="Unassembled WGS sequence"/>
</dbReference>
<dbReference type="AlphaFoldDB" id="W6N5H2"/>
<comment type="caution">
    <text evidence="3">The sequence shown here is derived from an EMBL/GenBank/DDBJ whole genome shotgun (WGS) entry which is preliminary data.</text>
</comment>
<sequence>MRLGEICGLKWENTNLENGFIQLEHQLQEENKDLKLVPLKTLSSQRKIVLLDYTIEELKKLKLKQEENKKYLGDNYHDEDFVVCQSNGLPYHPTYISRNYRRILKDNKYRINVNGKAKNVSLYEALKIPLIRFHDLRHTHATFLLSQNTNPKIVSERLGHSSIKTTLDIYSHVLPGMQEHAIDNLNKKFPPKE</sequence>
<evidence type="ECO:0000259" key="2">
    <source>
        <dbReference type="PROSITE" id="PS51898"/>
    </source>
</evidence>
<dbReference type="GO" id="GO:0003677">
    <property type="term" value="F:DNA binding"/>
    <property type="evidence" value="ECO:0007669"/>
    <property type="project" value="InterPro"/>
</dbReference>
<dbReference type="PROSITE" id="PS51898">
    <property type="entry name" value="TYR_RECOMBINASE"/>
    <property type="match status" value="1"/>
</dbReference>
<dbReference type="CDD" id="cd01189">
    <property type="entry name" value="INT_ICEBs1_C_like"/>
    <property type="match status" value="1"/>
</dbReference>
<dbReference type="EMBL" id="CBXI010000034">
    <property type="protein sequence ID" value="CDL91828.1"/>
    <property type="molecule type" value="Genomic_DNA"/>
</dbReference>
<organism evidence="3 4">
    <name type="scientific">Clostridium tyrobutyricum DIVETGP</name>
    <dbReference type="NCBI Taxonomy" id="1408889"/>
    <lineage>
        <taxon>Bacteria</taxon>
        <taxon>Bacillati</taxon>
        <taxon>Bacillota</taxon>
        <taxon>Clostridia</taxon>
        <taxon>Eubacteriales</taxon>
        <taxon>Clostridiaceae</taxon>
        <taxon>Clostridium</taxon>
    </lineage>
</organism>
<dbReference type="GO" id="GO:0015074">
    <property type="term" value="P:DNA integration"/>
    <property type="evidence" value="ECO:0007669"/>
    <property type="project" value="InterPro"/>
</dbReference>
<evidence type="ECO:0000313" key="3">
    <source>
        <dbReference type="EMBL" id="CDL91828.1"/>
    </source>
</evidence>
<evidence type="ECO:0000313" key="4">
    <source>
        <dbReference type="Proteomes" id="UP000019482"/>
    </source>
</evidence>
<protein>
    <submittedName>
        <fullName evidence="3">Integrase</fullName>
    </submittedName>
</protein>